<comment type="caution">
    <text evidence="1">The sequence shown here is derived from an EMBL/GenBank/DDBJ whole genome shotgun (WGS) entry which is preliminary data.</text>
</comment>
<reference evidence="2" key="1">
    <citation type="submission" date="2016-03" db="EMBL/GenBank/DDBJ databases">
        <authorList>
            <person name="Loux Valentin"/>
        </authorList>
    </citation>
    <scope>NUCLEOTIDE SEQUENCE [LARGE SCALE GENOMIC DNA]</scope>
    <source>
        <strain evidence="2">C1</strain>
    </source>
</reference>
<sequence length="64" mass="7025">MQGDIVSLCSKCGQFVPYINAVGPNHKILTRAFDRNNPCALSSVLPCLYSEAHVFAILFLGVRE</sequence>
<dbReference type="EMBL" id="FLLR01000161">
    <property type="protein sequence ID" value="SBO15033.1"/>
    <property type="molecule type" value="Genomic_DNA"/>
</dbReference>
<name>A0AA45UUZ2_ANAPH</name>
<gene>
    <name evidence="1" type="ORF">ANAPC1_01411</name>
</gene>
<dbReference type="Proteomes" id="UP000078419">
    <property type="component" value="Unassembled WGS sequence"/>
</dbReference>
<protein>
    <submittedName>
        <fullName evidence="1">Uncharacterized protein</fullName>
    </submittedName>
</protein>
<dbReference type="AlphaFoldDB" id="A0AA45UUZ2"/>
<evidence type="ECO:0000313" key="1">
    <source>
        <dbReference type="EMBL" id="SBO15033.1"/>
    </source>
</evidence>
<accession>A0AA45UUZ2</accession>
<proteinExistence type="predicted"/>
<evidence type="ECO:0000313" key="2">
    <source>
        <dbReference type="Proteomes" id="UP000078419"/>
    </source>
</evidence>
<organism evidence="1 2">
    <name type="scientific">Anaplasma phagocytophilum</name>
    <name type="common">Ehrlichia phagocytophila</name>
    <dbReference type="NCBI Taxonomy" id="948"/>
    <lineage>
        <taxon>Bacteria</taxon>
        <taxon>Pseudomonadati</taxon>
        <taxon>Pseudomonadota</taxon>
        <taxon>Alphaproteobacteria</taxon>
        <taxon>Rickettsiales</taxon>
        <taxon>Anaplasmataceae</taxon>
        <taxon>Anaplasma</taxon>
        <taxon>phagocytophilum group</taxon>
    </lineage>
</organism>